<sequence length="222" mass="24642">MSGANHDPELLRRAAQAALDLSECDWYRYLLRKNVSGRSLSDAEERAVIDGATRTAAALARQVTATYGRLSPPELAAALGLKVAERPAGESPEPYLYLALYEPAARAIILNEDVMLRVRRFIEVNGLTDLTHPEDIPAVALFHEIFHALEEETPDIYTRSRMLNRKALGLFPYRRGLDGASEVGAVHFSREMAGLAYCPCIFERYLLLALGQLSIDLFVPNV</sequence>
<dbReference type="Proteomes" id="UP000295008">
    <property type="component" value="Unassembled WGS sequence"/>
</dbReference>
<dbReference type="RefSeq" id="WP_132013598.1">
    <property type="nucleotide sequence ID" value="NZ_SLUN01000006.1"/>
</dbReference>
<proteinExistence type="predicted"/>
<dbReference type="OrthoDB" id="2040040at2"/>
<evidence type="ECO:0000313" key="1">
    <source>
        <dbReference type="EMBL" id="TCL72387.1"/>
    </source>
</evidence>
<protein>
    <submittedName>
        <fullName evidence="1">Uncharacterized protein</fullName>
    </submittedName>
</protein>
<keyword evidence="2" id="KW-1185">Reference proteome</keyword>
<reference evidence="1 2" key="1">
    <citation type="submission" date="2019-03" db="EMBL/GenBank/DDBJ databases">
        <title>Genomic Encyclopedia of Type Strains, Phase IV (KMG-IV): sequencing the most valuable type-strain genomes for metagenomic binning, comparative biology and taxonomic classification.</title>
        <authorList>
            <person name="Goeker M."/>
        </authorList>
    </citation>
    <scope>NUCLEOTIDE SEQUENCE [LARGE SCALE GENOMIC DNA]</scope>
    <source>
        <strain evidence="1 2">LX-B</strain>
    </source>
</reference>
<gene>
    <name evidence="1" type="ORF">EDC14_100697</name>
</gene>
<comment type="caution">
    <text evidence="1">The sequence shown here is derived from an EMBL/GenBank/DDBJ whole genome shotgun (WGS) entry which is preliminary data.</text>
</comment>
<dbReference type="AlphaFoldDB" id="A0A4V2QFL3"/>
<organism evidence="1 2">
    <name type="scientific">Hydrogenispora ethanolica</name>
    <dbReference type="NCBI Taxonomy" id="1082276"/>
    <lineage>
        <taxon>Bacteria</taxon>
        <taxon>Bacillati</taxon>
        <taxon>Bacillota</taxon>
        <taxon>Hydrogenispora</taxon>
    </lineage>
</organism>
<accession>A0A4V2QFL3</accession>
<dbReference type="EMBL" id="SLUN01000006">
    <property type="protein sequence ID" value="TCL72387.1"/>
    <property type="molecule type" value="Genomic_DNA"/>
</dbReference>
<name>A0A4V2QFL3_HYDET</name>
<evidence type="ECO:0000313" key="2">
    <source>
        <dbReference type="Proteomes" id="UP000295008"/>
    </source>
</evidence>